<name>A0A224Y1I6_9HEMI</name>
<dbReference type="EMBL" id="GFTR01001516">
    <property type="protein sequence ID" value="JAW14910.1"/>
    <property type="molecule type" value="Transcribed_RNA"/>
</dbReference>
<evidence type="ECO:0000313" key="1">
    <source>
        <dbReference type="EMBL" id="JAW14910.1"/>
    </source>
</evidence>
<reference evidence="1" key="1">
    <citation type="journal article" date="2018" name="PLoS Negl. Trop. Dis.">
        <title>An insight into the salivary gland and fat body transcriptome of Panstrongylus lignarius (Hemiptera: Heteroptera), the main vector of Chagas disease in Peru.</title>
        <authorList>
            <person name="Nevoa J.C."/>
            <person name="Mendes M.T."/>
            <person name="da Silva M.V."/>
            <person name="Soares S.C."/>
            <person name="Oliveira C.J.F."/>
            <person name="Ribeiro J.M.C."/>
        </authorList>
    </citation>
    <scope>NUCLEOTIDE SEQUENCE</scope>
</reference>
<protein>
    <submittedName>
        <fullName evidence="1">Uncharacterized protein</fullName>
    </submittedName>
</protein>
<sequence length="98" mass="10562">MRPVISSATCFPSALASNFFNLLAKNSHFLATMNCFVRASSILSLINVSLFTATRVSSTHMFITSTSNNSFSNSNIVSPPVCTLFSILEIASKISSTF</sequence>
<proteinExistence type="predicted"/>
<organism evidence="1">
    <name type="scientific">Panstrongylus lignarius</name>
    <dbReference type="NCBI Taxonomy" id="156445"/>
    <lineage>
        <taxon>Eukaryota</taxon>
        <taxon>Metazoa</taxon>
        <taxon>Ecdysozoa</taxon>
        <taxon>Arthropoda</taxon>
        <taxon>Hexapoda</taxon>
        <taxon>Insecta</taxon>
        <taxon>Pterygota</taxon>
        <taxon>Neoptera</taxon>
        <taxon>Paraneoptera</taxon>
        <taxon>Hemiptera</taxon>
        <taxon>Heteroptera</taxon>
        <taxon>Panheteroptera</taxon>
        <taxon>Cimicomorpha</taxon>
        <taxon>Reduviidae</taxon>
        <taxon>Triatominae</taxon>
        <taxon>Panstrongylus</taxon>
    </lineage>
</organism>
<accession>A0A224Y1I6</accession>
<dbReference type="AlphaFoldDB" id="A0A224Y1I6"/>